<feature type="compositionally biased region" description="Polar residues" evidence="1">
    <location>
        <begin position="17"/>
        <end position="51"/>
    </location>
</feature>
<accession>K0RR37</accession>
<organism evidence="2 3">
    <name type="scientific">Thalassiosira oceanica</name>
    <name type="common">Marine diatom</name>
    <dbReference type="NCBI Taxonomy" id="159749"/>
    <lineage>
        <taxon>Eukaryota</taxon>
        <taxon>Sar</taxon>
        <taxon>Stramenopiles</taxon>
        <taxon>Ochrophyta</taxon>
        <taxon>Bacillariophyta</taxon>
        <taxon>Coscinodiscophyceae</taxon>
        <taxon>Thalassiosirophycidae</taxon>
        <taxon>Thalassiosirales</taxon>
        <taxon>Thalassiosiraceae</taxon>
        <taxon>Thalassiosira</taxon>
    </lineage>
</organism>
<keyword evidence="3" id="KW-1185">Reference proteome</keyword>
<reference evidence="2 3" key="1">
    <citation type="journal article" date="2012" name="Genome Biol.">
        <title>Genome and low-iron response of an oceanic diatom adapted to chronic iron limitation.</title>
        <authorList>
            <person name="Lommer M."/>
            <person name="Specht M."/>
            <person name="Roy A.S."/>
            <person name="Kraemer L."/>
            <person name="Andreson R."/>
            <person name="Gutowska M.A."/>
            <person name="Wolf J."/>
            <person name="Bergner S.V."/>
            <person name="Schilhabel M.B."/>
            <person name="Klostermeier U.C."/>
            <person name="Beiko R.G."/>
            <person name="Rosenstiel P."/>
            <person name="Hippler M."/>
            <person name="Laroche J."/>
        </authorList>
    </citation>
    <scope>NUCLEOTIDE SEQUENCE [LARGE SCALE GENOMIC DNA]</scope>
    <source>
        <strain evidence="2 3">CCMP1005</strain>
    </source>
</reference>
<feature type="compositionally biased region" description="Polar residues" evidence="1">
    <location>
        <begin position="102"/>
        <end position="128"/>
    </location>
</feature>
<gene>
    <name evidence="2" type="ORF">THAOC_29480</name>
</gene>
<comment type="caution">
    <text evidence="2">The sequence shown here is derived from an EMBL/GenBank/DDBJ whole genome shotgun (WGS) entry which is preliminary data.</text>
</comment>
<protein>
    <submittedName>
        <fullName evidence="2">Uncharacterized protein</fullName>
    </submittedName>
</protein>
<name>K0RR37_THAOC</name>
<evidence type="ECO:0000313" key="2">
    <source>
        <dbReference type="EMBL" id="EJK51351.1"/>
    </source>
</evidence>
<dbReference type="Proteomes" id="UP000266841">
    <property type="component" value="Unassembled WGS sequence"/>
</dbReference>
<evidence type="ECO:0000256" key="1">
    <source>
        <dbReference type="SAM" id="MobiDB-lite"/>
    </source>
</evidence>
<evidence type="ECO:0000313" key="3">
    <source>
        <dbReference type="Proteomes" id="UP000266841"/>
    </source>
</evidence>
<dbReference type="EMBL" id="AGNL01041774">
    <property type="protein sequence ID" value="EJK51351.1"/>
    <property type="molecule type" value="Genomic_DNA"/>
</dbReference>
<feature type="non-terminal residue" evidence="2">
    <location>
        <position position="1"/>
    </location>
</feature>
<dbReference type="AlphaFoldDB" id="K0RR37"/>
<proteinExistence type="predicted"/>
<sequence length="245" mass="25297">AGNETTRGTAAGERGNEATTSETAQTARGSSFDEQGNASTVGAPSTSSAADETSPVAEAGERSNEAATSTVADHHNSDTAAASVSEDVLMSDSDGGSGQSSVRQPQHLQAGQTSASYRLPNPDTSSRRAPTPAPNRLVQPGASWTNGAIPVHTNCDDVDCTDASCNPATATKKSRVSFIPLREEMDEDETKTTGIALIVEAPSKILGELWDWGRGGGEGNTGYTRSTRVLDIIGSDLSAQSQQTL</sequence>
<feature type="region of interest" description="Disordered" evidence="1">
    <location>
        <begin position="1"/>
        <end position="135"/>
    </location>
</feature>